<organism evidence="2 3">
    <name type="scientific">Faecalibacterium tardum</name>
    <dbReference type="NCBI Taxonomy" id="3133156"/>
    <lineage>
        <taxon>Bacteria</taxon>
        <taxon>Bacillati</taxon>
        <taxon>Bacillota</taxon>
        <taxon>Clostridia</taxon>
        <taxon>Eubacteriales</taxon>
        <taxon>Oscillospiraceae</taxon>
        <taxon>Faecalibacterium</taxon>
    </lineage>
</organism>
<evidence type="ECO:0000256" key="1">
    <source>
        <dbReference type="SAM" id="Phobius"/>
    </source>
</evidence>
<feature type="transmembrane region" description="Helical" evidence="1">
    <location>
        <begin position="61"/>
        <end position="79"/>
    </location>
</feature>
<dbReference type="EMBL" id="JBBMEO010000001">
    <property type="protein sequence ID" value="MEQ2360890.1"/>
    <property type="molecule type" value="Genomic_DNA"/>
</dbReference>
<keyword evidence="1" id="KW-1133">Transmembrane helix</keyword>
<keyword evidence="1" id="KW-0472">Membrane</keyword>
<evidence type="ECO:0000313" key="3">
    <source>
        <dbReference type="Proteomes" id="UP001457197"/>
    </source>
</evidence>
<keyword evidence="1" id="KW-0812">Transmembrane</keyword>
<proteinExistence type="predicted"/>
<sequence length="309" mass="35339">MTAAEIKEYLGMCIELEKEVYTQNRAIAQLRYNISLLGNYRIINEPTAPGKTVNENGINTMFWGMILAVTGGISIVIALPISSDFFLISGVLALLIGGGCWFFGRIIYDEDYKKAVRNYNKKAEQYKVEILNDAKRVDAERIKKAVLQSNMNTLSEANKKSRRCLQQLYAKDVLYSKYRNYACVCTLYEYFASGRCTTLEGHEGAYNILESELRLNRIITQNDQILASLEEIKLNQEMLYDSIQDANRKADQIIRNCNYMSNQLNGIQAQGAELNARIERLQTTSDLNLYVNACAKREIEYMNRANRIF</sequence>
<dbReference type="Proteomes" id="UP001457197">
    <property type="component" value="Unassembled WGS sequence"/>
</dbReference>
<feature type="transmembrane region" description="Helical" evidence="1">
    <location>
        <begin position="85"/>
        <end position="108"/>
    </location>
</feature>
<reference evidence="2 3" key="1">
    <citation type="submission" date="2024-03" db="EMBL/GenBank/DDBJ databases">
        <title>Human intestinal bacterial collection.</title>
        <authorList>
            <person name="Pauvert C."/>
            <person name="Hitch T.C.A."/>
            <person name="Clavel T."/>
        </authorList>
    </citation>
    <scope>NUCLEOTIDE SEQUENCE [LARGE SCALE GENOMIC DNA]</scope>
    <source>
        <strain evidence="2 3">CLA-AA-H175</strain>
    </source>
</reference>
<name>A0ABV1ARS3_9FIRM</name>
<gene>
    <name evidence="2" type="ORF">WMO44_01850</name>
</gene>
<evidence type="ECO:0000313" key="2">
    <source>
        <dbReference type="EMBL" id="MEQ2360890.1"/>
    </source>
</evidence>
<accession>A0ABV1ARS3</accession>
<protein>
    <submittedName>
        <fullName evidence="2">Uncharacterized protein</fullName>
    </submittedName>
</protein>
<comment type="caution">
    <text evidence="2">The sequence shown here is derived from an EMBL/GenBank/DDBJ whole genome shotgun (WGS) entry which is preliminary data.</text>
</comment>
<dbReference type="RefSeq" id="WP_249248725.1">
    <property type="nucleotide sequence ID" value="NZ_JBBMEO010000001.1"/>
</dbReference>
<keyword evidence="3" id="KW-1185">Reference proteome</keyword>